<evidence type="ECO:0000256" key="8">
    <source>
        <dbReference type="ARBA" id="ARBA00023242"/>
    </source>
</evidence>
<comment type="subcellular location">
    <subcellularLocation>
        <location evidence="2">Cytoplasm</location>
    </subcellularLocation>
    <subcellularLocation>
        <location evidence="1">Nucleus</location>
    </subcellularLocation>
</comment>
<keyword evidence="7" id="KW-0949">S-adenosyl-L-methionine</keyword>
<sequence length="285" mass="30733">MFRFDFVDANEDEKAAAAAPVHHTAAPLSSSSSPTVELDAVRLLRDARSRAPGQALDDEIPALRAAGLRACAGAHVQAGAVAPVGLATDLIPGVYEGGFKLWESALDLIEFLRERPEFLNRKHVLELGCGHALPGIFALRNGATALVLHDFNAEVLESCAALNVVLNEVDGAGSAVPPVRFFAGSWATAPLAFRDAHFDLVLASEVLYSEQSSRELAECLCTLFQPRRVGTVLVASKRYYFGVGGCVLRFREYLLGMRPQLKIDILASVDDGKSNIRDILSIEFT</sequence>
<evidence type="ECO:0000256" key="4">
    <source>
        <dbReference type="ARBA" id="ARBA00022490"/>
    </source>
</evidence>
<gene>
    <name evidence="10" type="ORF">FVE85_4128</name>
</gene>
<evidence type="ECO:0000256" key="7">
    <source>
        <dbReference type="ARBA" id="ARBA00022691"/>
    </source>
</evidence>
<keyword evidence="4" id="KW-0963">Cytoplasm</keyword>
<evidence type="ECO:0000256" key="1">
    <source>
        <dbReference type="ARBA" id="ARBA00004123"/>
    </source>
</evidence>
<name>A0A5J4YTQ7_PORPP</name>
<dbReference type="InterPro" id="IPR029063">
    <property type="entry name" value="SAM-dependent_MTases_sf"/>
</dbReference>
<keyword evidence="8" id="KW-0539">Nucleus</keyword>
<evidence type="ECO:0000313" key="10">
    <source>
        <dbReference type="EMBL" id="KAA8494153.1"/>
    </source>
</evidence>
<evidence type="ECO:0000313" key="11">
    <source>
        <dbReference type="Proteomes" id="UP000324585"/>
    </source>
</evidence>
<dbReference type="GO" id="GO:0005737">
    <property type="term" value="C:cytoplasm"/>
    <property type="evidence" value="ECO:0007669"/>
    <property type="project" value="UniProtKB-SubCell"/>
</dbReference>
<dbReference type="InterPro" id="IPR019410">
    <property type="entry name" value="Methyltransf_16"/>
</dbReference>
<dbReference type="EMBL" id="VRMN01000005">
    <property type="protein sequence ID" value="KAA8494153.1"/>
    <property type="molecule type" value="Genomic_DNA"/>
</dbReference>
<protein>
    <recommendedName>
        <fullName evidence="3">protein-histidine N-methyltransferase</fullName>
        <ecNumber evidence="3">2.1.1.85</ecNumber>
    </recommendedName>
</protein>
<dbReference type="PANTHER" id="PTHR14614">
    <property type="entry name" value="HEPATOCELLULAR CARCINOMA-ASSOCIATED ANTIGEN"/>
    <property type="match status" value="1"/>
</dbReference>
<dbReference type="SUPFAM" id="SSF53335">
    <property type="entry name" value="S-adenosyl-L-methionine-dependent methyltransferases"/>
    <property type="match status" value="1"/>
</dbReference>
<dbReference type="AlphaFoldDB" id="A0A5J4YTQ7"/>
<comment type="similarity">
    <text evidence="9">Belongs to the methyltransferase superfamily. METTL18 family.</text>
</comment>
<evidence type="ECO:0000256" key="9">
    <source>
        <dbReference type="ARBA" id="ARBA00038126"/>
    </source>
</evidence>
<keyword evidence="5 10" id="KW-0489">Methyltransferase</keyword>
<reference evidence="11" key="1">
    <citation type="journal article" date="2019" name="Nat. Commun.">
        <title>Expansion of phycobilisome linker gene families in mesophilic red algae.</title>
        <authorList>
            <person name="Lee J."/>
            <person name="Kim D."/>
            <person name="Bhattacharya D."/>
            <person name="Yoon H.S."/>
        </authorList>
    </citation>
    <scope>NUCLEOTIDE SEQUENCE [LARGE SCALE GENOMIC DNA]</scope>
    <source>
        <strain evidence="11">CCMP 1328</strain>
    </source>
</reference>
<evidence type="ECO:0000256" key="3">
    <source>
        <dbReference type="ARBA" id="ARBA00012533"/>
    </source>
</evidence>
<comment type="caution">
    <text evidence="10">The sequence shown here is derived from an EMBL/GenBank/DDBJ whole genome shotgun (WGS) entry which is preliminary data.</text>
</comment>
<dbReference type="PANTHER" id="PTHR14614:SF39">
    <property type="entry name" value="HISTIDINE PROTEIN METHYLTRANSFERASE 1 HOMOLOG"/>
    <property type="match status" value="1"/>
</dbReference>
<dbReference type="OMA" id="IKKCMSH"/>
<keyword evidence="11" id="KW-1185">Reference proteome</keyword>
<evidence type="ECO:0000256" key="2">
    <source>
        <dbReference type="ARBA" id="ARBA00004496"/>
    </source>
</evidence>
<proteinExistence type="inferred from homology"/>
<dbReference type="GO" id="GO:0032259">
    <property type="term" value="P:methylation"/>
    <property type="evidence" value="ECO:0007669"/>
    <property type="project" value="UniProtKB-KW"/>
</dbReference>
<dbReference type="OrthoDB" id="1723750at2759"/>
<keyword evidence="6 10" id="KW-0808">Transferase</keyword>
<organism evidence="10 11">
    <name type="scientific">Porphyridium purpureum</name>
    <name type="common">Red alga</name>
    <name type="synonym">Porphyridium cruentum</name>
    <dbReference type="NCBI Taxonomy" id="35688"/>
    <lineage>
        <taxon>Eukaryota</taxon>
        <taxon>Rhodophyta</taxon>
        <taxon>Bangiophyceae</taxon>
        <taxon>Porphyridiales</taxon>
        <taxon>Porphyridiaceae</taxon>
        <taxon>Porphyridium</taxon>
    </lineage>
</organism>
<evidence type="ECO:0000256" key="5">
    <source>
        <dbReference type="ARBA" id="ARBA00022603"/>
    </source>
</evidence>
<dbReference type="Proteomes" id="UP000324585">
    <property type="component" value="Unassembled WGS sequence"/>
</dbReference>
<dbReference type="Gene3D" id="3.40.50.150">
    <property type="entry name" value="Vaccinia Virus protein VP39"/>
    <property type="match status" value="1"/>
</dbReference>
<accession>A0A5J4YTQ7</accession>
<dbReference type="EC" id="2.1.1.85" evidence="3"/>
<dbReference type="GO" id="GO:0018064">
    <property type="term" value="F:protein-L-histidine N-tele-methyltransferase activity"/>
    <property type="evidence" value="ECO:0007669"/>
    <property type="project" value="UniProtKB-EC"/>
</dbReference>
<dbReference type="Pfam" id="PF10294">
    <property type="entry name" value="Methyltransf_16"/>
    <property type="match status" value="1"/>
</dbReference>
<dbReference type="GO" id="GO:0005634">
    <property type="term" value="C:nucleus"/>
    <property type="evidence" value="ECO:0007669"/>
    <property type="project" value="UniProtKB-SubCell"/>
</dbReference>
<evidence type="ECO:0000256" key="6">
    <source>
        <dbReference type="ARBA" id="ARBA00022679"/>
    </source>
</evidence>